<sequence>MANSIARIPDDILHSEILPWLPDDILARFKSACKRWHHLITQDSVFTCQHSRYNGSLGFLCIHGHDIGFLAINDLGKLDIYEPELSFSYLNNGTNYVCIVAFTVDLLLLLLQRHINTFHYVWNLVTNEGHAIPESDGRHNEYAGLAFNPSTSLTHYRLVKFIKECRDEFYEFKFKIYSSDTGKSLSSKRIAIYVQRRHYTLEL</sequence>
<evidence type="ECO:0000313" key="2">
    <source>
        <dbReference type="Proteomes" id="UP001055439"/>
    </source>
</evidence>
<evidence type="ECO:0008006" key="3">
    <source>
        <dbReference type="Google" id="ProtNLM"/>
    </source>
</evidence>
<gene>
    <name evidence="1" type="ORF">MUK42_36804</name>
</gene>
<dbReference type="AlphaFoldDB" id="A0A9E7GDM3"/>
<dbReference type="InterPro" id="IPR055290">
    <property type="entry name" value="At3g26010-like"/>
</dbReference>
<dbReference type="PANTHER" id="PTHR35546">
    <property type="entry name" value="F-BOX PROTEIN INTERACTION DOMAIN PROTEIN-RELATED"/>
    <property type="match status" value="1"/>
</dbReference>
<dbReference type="InterPro" id="IPR036047">
    <property type="entry name" value="F-box-like_dom_sf"/>
</dbReference>
<organism evidence="1 2">
    <name type="scientific">Musa troglodytarum</name>
    <name type="common">fe'i banana</name>
    <dbReference type="NCBI Taxonomy" id="320322"/>
    <lineage>
        <taxon>Eukaryota</taxon>
        <taxon>Viridiplantae</taxon>
        <taxon>Streptophyta</taxon>
        <taxon>Embryophyta</taxon>
        <taxon>Tracheophyta</taxon>
        <taxon>Spermatophyta</taxon>
        <taxon>Magnoliopsida</taxon>
        <taxon>Liliopsida</taxon>
        <taxon>Zingiberales</taxon>
        <taxon>Musaceae</taxon>
        <taxon>Musa</taxon>
    </lineage>
</organism>
<accession>A0A9E7GDM3</accession>
<protein>
    <recommendedName>
        <fullName evidence="3">F-box domain-containing protein</fullName>
    </recommendedName>
</protein>
<keyword evidence="2" id="KW-1185">Reference proteome</keyword>
<evidence type="ECO:0000313" key="1">
    <source>
        <dbReference type="EMBL" id="URE10059.1"/>
    </source>
</evidence>
<dbReference type="PANTHER" id="PTHR35546:SF130">
    <property type="entry name" value="EXPRESSED PROTEIN"/>
    <property type="match status" value="1"/>
</dbReference>
<name>A0A9E7GDM3_9LILI</name>
<reference evidence="1" key="1">
    <citation type="submission" date="2022-05" db="EMBL/GenBank/DDBJ databases">
        <title>The Musa troglodytarum L. genome provides insights into the mechanism of non-climacteric behaviour and enrichment of carotenoids.</title>
        <authorList>
            <person name="Wang J."/>
        </authorList>
    </citation>
    <scope>NUCLEOTIDE SEQUENCE</scope>
    <source>
        <tissue evidence="1">Leaf</tissue>
    </source>
</reference>
<dbReference type="OrthoDB" id="765391at2759"/>
<dbReference type="Proteomes" id="UP001055439">
    <property type="component" value="Chromosome 6"/>
</dbReference>
<dbReference type="SUPFAM" id="SSF81383">
    <property type="entry name" value="F-box domain"/>
    <property type="match status" value="1"/>
</dbReference>
<dbReference type="Gene3D" id="1.20.1280.50">
    <property type="match status" value="1"/>
</dbReference>
<dbReference type="EMBL" id="CP097508">
    <property type="protein sequence ID" value="URE10059.1"/>
    <property type="molecule type" value="Genomic_DNA"/>
</dbReference>
<proteinExistence type="predicted"/>